<evidence type="ECO:0000256" key="7">
    <source>
        <dbReference type="SAM" id="Phobius"/>
    </source>
</evidence>
<evidence type="ECO:0000313" key="10">
    <source>
        <dbReference type="Proteomes" id="UP000033815"/>
    </source>
</evidence>
<feature type="transmembrane region" description="Helical" evidence="7">
    <location>
        <begin position="20"/>
        <end position="41"/>
    </location>
</feature>
<dbReference type="GO" id="GO:0006351">
    <property type="term" value="P:DNA-templated transcription"/>
    <property type="evidence" value="ECO:0007669"/>
    <property type="project" value="TreeGrafter"/>
</dbReference>
<dbReference type="SUPFAM" id="SSF46785">
    <property type="entry name" value="Winged helix' DNA-binding domain"/>
    <property type="match status" value="1"/>
</dbReference>
<dbReference type="SUPFAM" id="SSF143430">
    <property type="entry name" value="TTP0101/SSO1404-like"/>
    <property type="match status" value="1"/>
</dbReference>
<dbReference type="PANTHER" id="PTHR30319:SF1">
    <property type="entry name" value="TRANSCRIPTIONAL REPRESSOR PAAX"/>
    <property type="match status" value="1"/>
</dbReference>
<dbReference type="EMBL" id="LCHP01000005">
    <property type="protein sequence ID" value="KKT36524.1"/>
    <property type="molecule type" value="Genomic_DNA"/>
</dbReference>
<accession>A0A837IHC6</accession>
<dbReference type="Pfam" id="PF20803">
    <property type="entry name" value="PaaX_M"/>
    <property type="match status" value="1"/>
</dbReference>
<dbReference type="AlphaFoldDB" id="A0A837IHC6"/>
<dbReference type="NCBIfam" id="TIGR01573">
    <property type="entry name" value="cas2"/>
    <property type="match status" value="1"/>
</dbReference>
<dbReference type="InterPro" id="IPR048846">
    <property type="entry name" value="PaaX-like_central"/>
</dbReference>
<keyword evidence="5" id="KW-0460">Magnesium</keyword>
<evidence type="ECO:0000256" key="4">
    <source>
        <dbReference type="ARBA" id="ARBA00022801"/>
    </source>
</evidence>
<keyword evidence="7" id="KW-0812">Transmembrane</keyword>
<dbReference type="PANTHER" id="PTHR30319">
    <property type="entry name" value="PHENYLACETIC ACID REGULATOR-RELATED TRANSCRIPTIONAL REPRESSOR"/>
    <property type="match status" value="1"/>
</dbReference>
<evidence type="ECO:0000256" key="3">
    <source>
        <dbReference type="ARBA" id="ARBA00022759"/>
    </source>
</evidence>
<keyword evidence="7" id="KW-0472">Membrane</keyword>
<dbReference type="GO" id="GO:0043571">
    <property type="term" value="P:maintenance of CRISPR repeat elements"/>
    <property type="evidence" value="ECO:0007669"/>
    <property type="project" value="InterPro"/>
</dbReference>
<evidence type="ECO:0000256" key="2">
    <source>
        <dbReference type="ARBA" id="ARBA00022723"/>
    </source>
</evidence>
<evidence type="ECO:0000313" key="9">
    <source>
        <dbReference type="EMBL" id="KKT36524.1"/>
    </source>
</evidence>
<comment type="caution">
    <text evidence="9">The sequence shown here is derived from an EMBL/GenBank/DDBJ whole genome shotgun (WGS) entry which is preliminary data.</text>
</comment>
<gene>
    <name evidence="9" type="ORF">UW25_C0005G0006</name>
</gene>
<sequence length="194" mass="22757">MSGDEIKLKKKIRNSKIQSIILNTLYIVGVLSVAAVAPKMLSLLKHLDPQKKGSRKSSVNTAIKRLTERGLIVWEKSEKGTFLRLTKEGERTIELIERNDFRLKKPKKWDGRWRVIIFDIRETKRVARNKFRMTLQRIGFLKLQNSVWVFPYDCEELITLIKADFMIGKEILYIIADSIENDKWVRKHFKLPSS</sequence>
<evidence type="ECO:0000259" key="8">
    <source>
        <dbReference type="Pfam" id="PF20803"/>
    </source>
</evidence>
<keyword evidence="7" id="KW-1133">Transmembrane helix</keyword>
<dbReference type="Proteomes" id="UP000033815">
    <property type="component" value="Unassembled WGS sequence"/>
</dbReference>
<feature type="domain" description="Transcriptional repressor PaaX-like central Cas2-like" evidence="8">
    <location>
        <begin position="107"/>
        <end position="180"/>
    </location>
</feature>
<dbReference type="Gene3D" id="3.30.70.2650">
    <property type="match status" value="1"/>
</dbReference>
<proteinExistence type="predicted"/>
<keyword evidence="1" id="KW-0540">Nuclease</keyword>
<dbReference type="InterPro" id="IPR036390">
    <property type="entry name" value="WH_DNA-bd_sf"/>
</dbReference>
<keyword evidence="2" id="KW-0479">Metal-binding</keyword>
<evidence type="ECO:0000256" key="1">
    <source>
        <dbReference type="ARBA" id="ARBA00022722"/>
    </source>
</evidence>
<keyword evidence="3" id="KW-0255">Endonuclease</keyword>
<dbReference type="GO" id="GO:0004521">
    <property type="term" value="F:RNA endonuclease activity"/>
    <property type="evidence" value="ECO:0007669"/>
    <property type="project" value="InterPro"/>
</dbReference>
<reference evidence="9 10" key="1">
    <citation type="journal article" date="2015" name="Nature">
        <title>rRNA introns, odd ribosomes, and small enigmatic genomes across a large radiation of phyla.</title>
        <authorList>
            <person name="Brown C.T."/>
            <person name="Hug L.A."/>
            <person name="Thomas B.C."/>
            <person name="Sharon I."/>
            <person name="Castelle C.J."/>
            <person name="Singh A."/>
            <person name="Wilkins M.J."/>
            <person name="Williams K.H."/>
            <person name="Banfield J.F."/>
        </authorList>
    </citation>
    <scope>NUCLEOTIDE SEQUENCE [LARGE SCALE GENOMIC DNA]</scope>
</reference>
<dbReference type="InterPro" id="IPR021127">
    <property type="entry name" value="CRISPR_associated_Cas2"/>
</dbReference>
<keyword evidence="4" id="KW-0378">Hydrolase</keyword>
<name>A0A837IHC6_9BACT</name>
<evidence type="ECO:0000256" key="5">
    <source>
        <dbReference type="ARBA" id="ARBA00022842"/>
    </source>
</evidence>
<organism evidence="9 10">
    <name type="scientific">Candidatus Nomurabacteria bacterium GW2011_GWB1_44_12</name>
    <dbReference type="NCBI Taxonomy" id="1618748"/>
    <lineage>
        <taxon>Bacteria</taxon>
        <taxon>Candidatus Nomuraibacteriota</taxon>
    </lineage>
</organism>
<keyword evidence="6" id="KW-0051">Antiviral defense</keyword>
<dbReference type="Gene3D" id="1.10.10.10">
    <property type="entry name" value="Winged helix-like DNA-binding domain superfamily/Winged helix DNA-binding domain"/>
    <property type="match status" value="1"/>
</dbReference>
<dbReference type="InterPro" id="IPR036388">
    <property type="entry name" value="WH-like_DNA-bd_sf"/>
</dbReference>
<evidence type="ECO:0000256" key="6">
    <source>
        <dbReference type="ARBA" id="ARBA00023118"/>
    </source>
</evidence>
<protein>
    <submittedName>
        <fullName evidence="9">Repressor</fullName>
    </submittedName>
</protein>